<feature type="domain" description="Alanyl-transfer RNA synthetases family profile" evidence="7">
    <location>
        <begin position="23"/>
        <end position="279"/>
    </location>
</feature>
<dbReference type="InterPro" id="IPR009000">
    <property type="entry name" value="Transl_B-barrel_sf"/>
</dbReference>
<sequence>MRAEASFGICSEEPGAFTPMPSDSLPATETVFRAEPYARDCAATVLAATDDGAIILDRTVFYPTGGGQPGDSGRLIAEDGRVWVVTEAVKGPAPDTIAHRLAAEGAEAPPPPGLRLTAALDWDRRHAHMRLHTCLHLLSAIITAPVTGGQVGAERARLDFDWPEANLDKQAITEALNTLIAADHTVTADWISDAGLDAAPQLVKTMSVQPPRGAGRVRLIRIGGGNGDADGDQAMPAHVDLQPCGGTHVARTGEIGPVEVMKIEKKGRQNRRVVVAFAG</sequence>
<accession>A0ABQ1IJ24</accession>
<keyword evidence="4" id="KW-0479">Metal-binding</keyword>
<dbReference type="InterPro" id="IPR018164">
    <property type="entry name" value="Ala-tRNA-synth_IIc_N"/>
</dbReference>
<keyword evidence="5" id="KW-0862">Zinc</keyword>
<dbReference type="EMBL" id="BMDZ01000025">
    <property type="protein sequence ID" value="GGB41792.1"/>
    <property type="molecule type" value="Genomic_DNA"/>
</dbReference>
<dbReference type="SMART" id="SM00863">
    <property type="entry name" value="tRNA_SAD"/>
    <property type="match status" value="1"/>
</dbReference>
<keyword evidence="9" id="KW-1185">Reference proteome</keyword>
<evidence type="ECO:0000256" key="3">
    <source>
        <dbReference type="ARBA" id="ARBA00017959"/>
    </source>
</evidence>
<proteinExistence type="predicted"/>
<evidence type="ECO:0000256" key="2">
    <source>
        <dbReference type="ARBA" id="ARBA00004496"/>
    </source>
</evidence>
<dbReference type="Gene3D" id="2.40.30.130">
    <property type="match status" value="1"/>
</dbReference>
<evidence type="ECO:0000256" key="4">
    <source>
        <dbReference type="ARBA" id="ARBA00022723"/>
    </source>
</evidence>
<dbReference type="PROSITE" id="PS50860">
    <property type="entry name" value="AA_TRNA_LIGASE_II_ALA"/>
    <property type="match status" value="1"/>
</dbReference>
<keyword evidence="8" id="KW-0378">Hydrolase</keyword>
<comment type="subcellular location">
    <subcellularLocation>
        <location evidence="2">Cytoplasm</location>
    </subcellularLocation>
</comment>
<dbReference type="InterPro" id="IPR012947">
    <property type="entry name" value="tRNA_SAD"/>
</dbReference>
<evidence type="ECO:0000313" key="8">
    <source>
        <dbReference type="EMBL" id="GGB41792.1"/>
    </source>
</evidence>
<dbReference type="Pfam" id="PF01411">
    <property type="entry name" value="tRNA-synt_2c"/>
    <property type="match status" value="1"/>
</dbReference>
<dbReference type="PANTHER" id="PTHR43462:SF1">
    <property type="entry name" value="ALANYL-TRNA EDITING PROTEIN AARSD1"/>
    <property type="match status" value="1"/>
</dbReference>
<dbReference type="GO" id="GO:0016787">
    <property type="term" value="F:hydrolase activity"/>
    <property type="evidence" value="ECO:0007669"/>
    <property type="project" value="UniProtKB-KW"/>
</dbReference>
<comment type="cofactor">
    <cofactor evidence="1">
        <name>Zn(2+)</name>
        <dbReference type="ChEBI" id="CHEBI:29105"/>
    </cofactor>
</comment>
<dbReference type="InterPro" id="IPR018163">
    <property type="entry name" value="Thr/Ala-tRNA-synth_IIc_edit"/>
</dbReference>
<dbReference type="SUPFAM" id="SSF55186">
    <property type="entry name" value="ThrRS/AlaRS common domain"/>
    <property type="match status" value="1"/>
</dbReference>
<reference evidence="9" key="1">
    <citation type="journal article" date="2019" name="Int. J. Syst. Evol. Microbiol.">
        <title>The Global Catalogue of Microorganisms (GCM) 10K type strain sequencing project: providing services to taxonomists for standard genome sequencing and annotation.</title>
        <authorList>
            <consortium name="The Broad Institute Genomics Platform"/>
            <consortium name="The Broad Institute Genome Sequencing Center for Infectious Disease"/>
            <person name="Wu L."/>
            <person name="Ma J."/>
        </authorList>
    </citation>
    <scope>NUCLEOTIDE SEQUENCE [LARGE SCALE GENOMIC DNA]</scope>
    <source>
        <strain evidence="9">CGMCC 1.10188</strain>
    </source>
</reference>
<dbReference type="InterPro" id="IPR018165">
    <property type="entry name" value="Ala-tRNA-synth_IIc_core"/>
</dbReference>
<evidence type="ECO:0000259" key="7">
    <source>
        <dbReference type="PROSITE" id="PS50860"/>
    </source>
</evidence>
<comment type="caution">
    <text evidence="8">The sequence shown here is derived from an EMBL/GenBank/DDBJ whole genome shotgun (WGS) entry which is preliminary data.</text>
</comment>
<dbReference type="PANTHER" id="PTHR43462">
    <property type="entry name" value="ALANYL-TRNA EDITING PROTEIN"/>
    <property type="match status" value="1"/>
</dbReference>
<dbReference type="InterPro" id="IPR051335">
    <property type="entry name" value="Alanyl-tRNA_Editing_Enzymes"/>
</dbReference>
<evidence type="ECO:0000313" key="9">
    <source>
        <dbReference type="Proteomes" id="UP000603352"/>
    </source>
</evidence>
<gene>
    <name evidence="8" type="ORF">GCM10011505_24020</name>
</gene>
<organism evidence="8 9">
    <name type="scientific">Tistrella bauzanensis</name>
    <dbReference type="NCBI Taxonomy" id="657419"/>
    <lineage>
        <taxon>Bacteria</taxon>
        <taxon>Pseudomonadati</taxon>
        <taxon>Pseudomonadota</taxon>
        <taxon>Alphaproteobacteria</taxon>
        <taxon>Geminicoccales</taxon>
        <taxon>Geminicoccaceae</taxon>
        <taxon>Tistrella</taxon>
    </lineage>
</organism>
<evidence type="ECO:0000256" key="6">
    <source>
        <dbReference type="ARBA" id="ARBA00032577"/>
    </source>
</evidence>
<dbReference type="SUPFAM" id="SSF50447">
    <property type="entry name" value="Translation proteins"/>
    <property type="match status" value="1"/>
</dbReference>
<protein>
    <recommendedName>
        <fullName evidence="3">Alanine--tRNA ligase</fullName>
    </recommendedName>
    <alternativeName>
        <fullName evidence="6">Alanyl-tRNA synthetase</fullName>
    </alternativeName>
</protein>
<dbReference type="Pfam" id="PF07973">
    <property type="entry name" value="tRNA_SAD"/>
    <property type="match status" value="1"/>
</dbReference>
<evidence type="ECO:0000256" key="1">
    <source>
        <dbReference type="ARBA" id="ARBA00001947"/>
    </source>
</evidence>
<dbReference type="Gene3D" id="3.30.980.10">
    <property type="entry name" value="Threonyl-trna Synthetase, Chain A, domain 2"/>
    <property type="match status" value="1"/>
</dbReference>
<name>A0ABQ1IJ24_9PROT</name>
<evidence type="ECO:0000256" key="5">
    <source>
        <dbReference type="ARBA" id="ARBA00022833"/>
    </source>
</evidence>
<dbReference type="Proteomes" id="UP000603352">
    <property type="component" value="Unassembled WGS sequence"/>
</dbReference>